<dbReference type="Pfam" id="PF00078">
    <property type="entry name" value="RVT_1"/>
    <property type="match status" value="1"/>
</dbReference>
<dbReference type="Proteomes" id="UP000314982">
    <property type="component" value="Unassembled WGS sequence"/>
</dbReference>
<accession>A0A4W5PZA3</accession>
<dbReference type="PROSITE" id="PS50878">
    <property type="entry name" value="RT_POL"/>
    <property type="match status" value="1"/>
</dbReference>
<dbReference type="SUPFAM" id="SSF56672">
    <property type="entry name" value="DNA/RNA polymerases"/>
    <property type="match status" value="1"/>
</dbReference>
<proteinExistence type="predicted"/>
<evidence type="ECO:0000313" key="2">
    <source>
        <dbReference type="Ensembl" id="ENSHHUP00000066935.1"/>
    </source>
</evidence>
<reference evidence="2" key="3">
    <citation type="submission" date="2025-09" db="UniProtKB">
        <authorList>
            <consortium name="Ensembl"/>
        </authorList>
    </citation>
    <scope>IDENTIFICATION</scope>
</reference>
<dbReference type="PANTHER" id="PTHR33332">
    <property type="entry name" value="REVERSE TRANSCRIPTASE DOMAIN-CONTAINING PROTEIN"/>
    <property type="match status" value="1"/>
</dbReference>
<dbReference type="Ensembl" id="ENSHHUT00000069190.1">
    <property type="protein sequence ID" value="ENSHHUP00000066935.1"/>
    <property type="gene ID" value="ENSHHUG00000039463.1"/>
</dbReference>
<dbReference type="InterPro" id="IPR000477">
    <property type="entry name" value="RT_dom"/>
</dbReference>
<name>A0A4W5PZA3_9TELE</name>
<dbReference type="InterPro" id="IPR043502">
    <property type="entry name" value="DNA/RNA_pol_sf"/>
</dbReference>
<dbReference type="GO" id="GO:0016706">
    <property type="term" value="F:2-oxoglutarate-dependent dioxygenase activity"/>
    <property type="evidence" value="ECO:0007669"/>
    <property type="project" value="InterPro"/>
</dbReference>
<sequence>MLFIDYCSAFNTIVPSKLITKLRILGLSTSLCNWILDFLTGRPQVVRVGSNTSATLILNTGAPQGCVLSPLLYSLFTHDCMARHDSNTIIKFADDTTVVGLITDNDETAYREEFRDLAVWCQDNNLSLNVTKTKEMIVDYRKRRTEHAPILIDGAVVEQVESFKFLGVHINNKLEWSKHTKTVVKRARQSLFHLRRLKRFGMGLEILKRFYSCNIESILTDCITAWYGNCSASDRKALQRVVRTAQYITGAKLPTIQDLYTRRCQRKALKIVKDPSHPSHRLFSLLPHGKRYRSAKSRTKRLLNNFYPQAIRLQMTIWTFCIVPPAAATFCSSYMHSHFNYTFMYILPQLDRPTSAPAHGLTGLSALCPTTSQPLFCATATLCSSYMHSHFNHNYMYIYYLNQPD</sequence>
<feature type="domain" description="Reverse transcriptase" evidence="1">
    <location>
        <begin position="1"/>
        <end position="170"/>
    </location>
</feature>
<protein>
    <recommendedName>
        <fullName evidence="1">Reverse transcriptase domain-containing protein</fullName>
    </recommendedName>
</protein>
<dbReference type="InterPro" id="IPR015095">
    <property type="entry name" value="AlkB_hom8_N"/>
</dbReference>
<reference evidence="2" key="2">
    <citation type="submission" date="2025-08" db="UniProtKB">
        <authorList>
            <consortium name="Ensembl"/>
        </authorList>
    </citation>
    <scope>IDENTIFICATION</scope>
</reference>
<reference evidence="3" key="1">
    <citation type="submission" date="2018-06" db="EMBL/GenBank/DDBJ databases">
        <title>Genome assembly of Danube salmon.</title>
        <authorList>
            <person name="Macqueen D.J."/>
            <person name="Gundappa M.K."/>
        </authorList>
    </citation>
    <scope>NUCLEOTIDE SEQUENCE [LARGE SCALE GENOMIC DNA]</scope>
</reference>
<dbReference type="AlphaFoldDB" id="A0A4W5PZA3"/>
<keyword evidence="3" id="KW-1185">Reference proteome</keyword>
<evidence type="ECO:0000259" key="1">
    <source>
        <dbReference type="PROSITE" id="PS50878"/>
    </source>
</evidence>
<dbReference type="GO" id="GO:0008168">
    <property type="term" value="F:methyltransferase activity"/>
    <property type="evidence" value="ECO:0007669"/>
    <property type="project" value="InterPro"/>
</dbReference>
<evidence type="ECO:0000313" key="3">
    <source>
        <dbReference type="Proteomes" id="UP000314982"/>
    </source>
</evidence>
<dbReference type="STRING" id="62062.ENSHHUP00000066935"/>
<dbReference type="Pfam" id="PF09004">
    <property type="entry name" value="ALKBH8_N"/>
    <property type="match status" value="1"/>
</dbReference>
<dbReference type="GeneTree" id="ENSGT01020000230367"/>
<organism evidence="2 3">
    <name type="scientific">Hucho hucho</name>
    <name type="common">huchen</name>
    <dbReference type="NCBI Taxonomy" id="62062"/>
    <lineage>
        <taxon>Eukaryota</taxon>
        <taxon>Metazoa</taxon>
        <taxon>Chordata</taxon>
        <taxon>Craniata</taxon>
        <taxon>Vertebrata</taxon>
        <taxon>Euteleostomi</taxon>
        <taxon>Actinopterygii</taxon>
        <taxon>Neopterygii</taxon>
        <taxon>Teleostei</taxon>
        <taxon>Protacanthopterygii</taxon>
        <taxon>Salmoniformes</taxon>
        <taxon>Salmonidae</taxon>
        <taxon>Salmoninae</taxon>
        <taxon>Hucho</taxon>
    </lineage>
</organism>